<reference evidence="2 3" key="1">
    <citation type="submission" date="2016-12" db="EMBL/GenBank/DDBJ databases">
        <authorList>
            <person name="Song W.-J."/>
            <person name="Kurnit D.M."/>
        </authorList>
    </citation>
    <scope>NUCLEOTIDE SEQUENCE [LARGE SCALE GENOMIC DNA]</scope>
    <source>
        <strain evidence="2 3">CECT 9026</strain>
    </source>
</reference>
<dbReference type="GO" id="GO:0016746">
    <property type="term" value="F:acyltransferase activity"/>
    <property type="evidence" value="ECO:0007669"/>
    <property type="project" value="UniProtKB-KW"/>
</dbReference>
<dbReference type="Proteomes" id="UP000184774">
    <property type="component" value="Unassembled WGS sequence"/>
</dbReference>
<accession>A0A1N6MAB7</accession>
<evidence type="ECO:0000256" key="1">
    <source>
        <dbReference type="SAM" id="Phobius"/>
    </source>
</evidence>
<keyword evidence="1" id="KW-1133">Transmembrane helix</keyword>
<feature type="transmembrane region" description="Helical" evidence="1">
    <location>
        <begin position="349"/>
        <end position="368"/>
    </location>
</feature>
<feature type="transmembrane region" description="Helical" evidence="1">
    <location>
        <begin position="178"/>
        <end position="200"/>
    </location>
</feature>
<keyword evidence="1" id="KW-0472">Membrane</keyword>
<feature type="transmembrane region" description="Helical" evidence="1">
    <location>
        <begin position="319"/>
        <end position="337"/>
    </location>
</feature>
<dbReference type="PANTHER" id="PTHR13285">
    <property type="entry name" value="ACYLTRANSFERASE"/>
    <property type="match status" value="1"/>
</dbReference>
<proteinExistence type="predicted"/>
<protein>
    <submittedName>
        <fullName evidence="2">Peptidoglycan O-acetyltransferase</fullName>
        <ecNumber evidence="2">2.3.1.-</ecNumber>
    </submittedName>
</protein>
<name>A0A1N6MAB7_9VIBR</name>
<feature type="transmembrane region" description="Helical" evidence="1">
    <location>
        <begin position="294"/>
        <end position="313"/>
    </location>
</feature>
<feature type="transmembrane region" description="Helical" evidence="1">
    <location>
        <begin position="59"/>
        <end position="77"/>
    </location>
</feature>
<dbReference type="InterPro" id="IPR051085">
    <property type="entry name" value="MB_O-acyltransferase"/>
</dbReference>
<dbReference type="EMBL" id="FSSB01000030">
    <property type="protein sequence ID" value="SIO96405.1"/>
    <property type="molecule type" value="Genomic_DNA"/>
</dbReference>
<keyword evidence="2" id="KW-0012">Acyltransferase</keyword>
<keyword evidence="2" id="KW-0808">Transferase</keyword>
<dbReference type="EC" id="2.3.1.-" evidence="2"/>
<gene>
    <name evidence="2" type="primary">patA_2</name>
    <name evidence="2" type="ORF">VSP9026_04194</name>
</gene>
<feature type="transmembrane region" description="Helical" evidence="1">
    <location>
        <begin position="139"/>
        <end position="158"/>
    </location>
</feature>
<sequence length="380" mass="44994">MVTILILIYFISAMTNSKDIVIFCGVLMSCVLYPVTFILIVLLAFLMIQFNRFVKNREFILALAVLFLISFKNTLLSTDIKENLLGLSFVLFQVCYYIKEDMSLYTIVSRLSFFPQMYCGPVVKPSGFARKKKMNIKSLALYHIIFSVGLFYKTYITYITHYNYSNDDSFLNSIYWWAYMYSDFLSWSLMGIGIAGLSGFKMPVSFKSPFFSKNISQFYRRWNATIYQWCMDFIKIKIYNKFWAYTNIGIATGSLALWHGVGFNFIFFGVFNFIYFFLQNRMKKHNKLLWASQIFYYSFIGFIFNGFLPNHFIPVSLNWLYILLWVLSVFIMLFFDYKSFSLVRRTINHHPLVVIILCLVFVAFTLFFRKVDGQFYYAQF</sequence>
<feature type="transmembrane region" description="Helical" evidence="1">
    <location>
        <begin position="20"/>
        <end position="47"/>
    </location>
</feature>
<dbReference type="PANTHER" id="PTHR13285:SF18">
    <property type="entry name" value="PROTEIN-CYSTEINE N-PALMITOYLTRANSFERASE RASP"/>
    <property type="match status" value="1"/>
</dbReference>
<evidence type="ECO:0000313" key="3">
    <source>
        <dbReference type="Proteomes" id="UP000184774"/>
    </source>
</evidence>
<evidence type="ECO:0000313" key="2">
    <source>
        <dbReference type="EMBL" id="SIO96405.1"/>
    </source>
</evidence>
<dbReference type="AlphaFoldDB" id="A0A1N6MAB7"/>
<keyword evidence="1" id="KW-0812">Transmembrane</keyword>
<organism evidence="2 3">
    <name type="scientific">Vibrio spartinae</name>
    <dbReference type="NCBI Taxonomy" id="1918945"/>
    <lineage>
        <taxon>Bacteria</taxon>
        <taxon>Pseudomonadati</taxon>
        <taxon>Pseudomonadota</taxon>
        <taxon>Gammaproteobacteria</taxon>
        <taxon>Vibrionales</taxon>
        <taxon>Vibrionaceae</taxon>
        <taxon>Vibrio</taxon>
    </lineage>
</organism>
<feature type="transmembrane region" description="Helical" evidence="1">
    <location>
        <begin position="265"/>
        <end position="282"/>
    </location>
</feature>